<name>A0A135HUY6_9HYPH</name>
<proteinExistence type="predicted"/>
<reference evidence="2 3" key="1">
    <citation type="submission" date="2015-11" db="EMBL/GenBank/DDBJ databases">
        <title>Draft genome sequence of Paramesorhizobium deserti A-3-E, a strain highly resistant to diverse beta-lactam antibiotics.</title>
        <authorList>
            <person name="Lv R."/>
            <person name="Yang X."/>
            <person name="Fang N."/>
            <person name="Guo J."/>
            <person name="Luo X."/>
            <person name="Peng F."/>
            <person name="Yang R."/>
            <person name="Cui Y."/>
            <person name="Fang C."/>
            <person name="Song Y."/>
        </authorList>
    </citation>
    <scope>NUCLEOTIDE SEQUENCE [LARGE SCALE GENOMIC DNA]</scope>
    <source>
        <strain evidence="2 3">A-3-E</strain>
    </source>
</reference>
<dbReference type="AlphaFoldDB" id="A0A135HUY6"/>
<dbReference type="Proteomes" id="UP000070107">
    <property type="component" value="Unassembled WGS sequence"/>
</dbReference>
<dbReference type="OrthoDB" id="7850882at2"/>
<evidence type="ECO:0008006" key="4">
    <source>
        <dbReference type="Google" id="ProtNLM"/>
    </source>
</evidence>
<feature type="region of interest" description="Disordered" evidence="1">
    <location>
        <begin position="150"/>
        <end position="194"/>
    </location>
</feature>
<evidence type="ECO:0000256" key="1">
    <source>
        <dbReference type="SAM" id="MobiDB-lite"/>
    </source>
</evidence>
<dbReference type="EMBL" id="LNTU01000023">
    <property type="protein sequence ID" value="KXF76981.1"/>
    <property type="molecule type" value="Genomic_DNA"/>
</dbReference>
<dbReference type="STRING" id="1494590.ATN84_13415"/>
<protein>
    <recommendedName>
        <fullName evidence="4">DUF2865 domain-containing protein</fullName>
    </recommendedName>
</protein>
<organism evidence="2 3">
    <name type="scientific">Paramesorhizobium deserti</name>
    <dbReference type="NCBI Taxonomy" id="1494590"/>
    <lineage>
        <taxon>Bacteria</taxon>
        <taxon>Pseudomonadati</taxon>
        <taxon>Pseudomonadota</taxon>
        <taxon>Alphaproteobacteria</taxon>
        <taxon>Hyphomicrobiales</taxon>
        <taxon>Phyllobacteriaceae</taxon>
        <taxon>Paramesorhizobium</taxon>
    </lineage>
</organism>
<evidence type="ECO:0000313" key="3">
    <source>
        <dbReference type="Proteomes" id="UP000070107"/>
    </source>
</evidence>
<keyword evidence="3" id="KW-1185">Reference proteome</keyword>
<gene>
    <name evidence="2" type="ORF">ATN84_13415</name>
</gene>
<dbReference type="Pfam" id="PF11064">
    <property type="entry name" value="DUF2865"/>
    <property type="match status" value="1"/>
</dbReference>
<comment type="caution">
    <text evidence="2">The sequence shown here is derived from an EMBL/GenBank/DDBJ whole genome shotgun (WGS) entry which is preliminary data.</text>
</comment>
<accession>A0A135HUY6</accession>
<dbReference type="RefSeq" id="WP_068882573.1">
    <property type="nucleotide sequence ID" value="NZ_LNTU01000023.1"/>
</dbReference>
<feature type="region of interest" description="Disordered" evidence="1">
    <location>
        <begin position="389"/>
        <end position="412"/>
    </location>
</feature>
<sequence>MIAMASLTIGAVAVSTSDGKAASAVCAKLQRQLTSASGGRSRSASSPAIRQLQGQVTRARIAARQAGCTGGLFSRPSSSPQCTSINASIDRLLGRIAELKQGGGGGGADRQRILAALNANDCNAPQRSRGLLTKLFGGSKAREVVEESAPARAAPLASRTRVSKKVSTTVSRSARDNERAPVKRRSQNVAATNEGAAPMRSYTVKSGYRTLCVRTCDGYYFPISFSTQRKYFARDEKACSAMCPGTEVKLYYHDVKDEESEDMVSVDTNMPYAALPAAFDYRTLGTRTPSGCTCQAPQQSTPFGDLSAQDQSSPGTGNFTMLGYSAGQKAAADKMSTFIGIPRQRPDPAADPETMLNTEGGLNRGDLLRLTEKDSSVVTSSTGAKIRVVGPTFLPDPKQAKGLRVPGQPEAR</sequence>
<evidence type="ECO:0000313" key="2">
    <source>
        <dbReference type="EMBL" id="KXF76981.1"/>
    </source>
</evidence>
<dbReference type="InterPro" id="IPR021293">
    <property type="entry name" value="DUF2865"/>
</dbReference>
<feature type="compositionally biased region" description="Low complexity" evidence="1">
    <location>
        <begin position="150"/>
        <end position="172"/>
    </location>
</feature>